<comment type="caution">
    <text evidence="1">The sequence shown here is derived from an EMBL/GenBank/DDBJ whole genome shotgun (WGS) entry which is preliminary data.</text>
</comment>
<name>A0ABT7X4J0_9BACE</name>
<reference evidence="1" key="1">
    <citation type="submission" date="2023-06" db="EMBL/GenBank/DDBJ databases">
        <authorList>
            <person name="Zeman M."/>
            <person name="Kubasova T."/>
            <person name="Jahodarova E."/>
            <person name="Nykrynova M."/>
            <person name="Rychlik I."/>
        </authorList>
    </citation>
    <scope>NUCLEOTIDE SEQUENCE</scope>
    <source>
        <strain evidence="1">84_SSukc20</strain>
    </source>
</reference>
<accession>A0ABT7X4J0</accession>
<dbReference type="Proteomes" id="UP001167871">
    <property type="component" value="Unassembled WGS sequence"/>
</dbReference>
<evidence type="ECO:0000313" key="1">
    <source>
        <dbReference type="EMBL" id="MDN0048999.1"/>
    </source>
</evidence>
<gene>
    <name evidence="1" type="ORF">QVO10_06290</name>
</gene>
<protein>
    <submittedName>
        <fullName evidence="1">Uncharacterized protein</fullName>
    </submittedName>
</protein>
<sequence>MSNTYYTIKKFNEIREDLSDYLFHFTKGKDAFYNLEKIISDGAIKDINNNGYICFTEAPLNMLKSYFEYIRKTYSVATILAPYGVGLKKEQMFQLGARPVIYGKPEEINELPEALRWRFVGINLPYSDWLWQREWRINQNEVLLSDDMILVTQDQDEQLLFWDIIIDNPYNEEIDESMIDFKMRYKGISIKELDLYHTKQELKDFFNNQEEEIRET</sequence>
<dbReference type="EMBL" id="JAUEII010000010">
    <property type="protein sequence ID" value="MDN0048999.1"/>
    <property type="molecule type" value="Genomic_DNA"/>
</dbReference>
<reference evidence="1" key="2">
    <citation type="submission" date="2024-05" db="EMBL/GenBank/DDBJ databases">
        <title>Identification and characterization of horizontal gene transfer across gut microbiota members of farm animals based on homology search.</title>
        <authorList>
            <person name="Schwarzerova J."/>
            <person name="Nykrynova M."/>
            <person name="Jureckova K."/>
            <person name="Cejkova D."/>
            <person name="Rychlik I."/>
        </authorList>
    </citation>
    <scope>NUCLEOTIDE SEQUENCE</scope>
    <source>
        <strain evidence="1">84_SSukc20</strain>
    </source>
</reference>
<proteinExistence type="predicted"/>
<dbReference type="RefSeq" id="WP_301639321.1">
    <property type="nucleotide sequence ID" value="NZ_JAUEII010000010.1"/>
</dbReference>
<keyword evidence="2" id="KW-1185">Reference proteome</keyword>
<evidence type="ECO:0000313" key="2">
    <source>
        <dbReference type="Proteomes" id="UP001167871"/>
    </source>
</evidence>
<organism evidence="1 2">
    <name type="scientific">Bacteroides gallinaceum</name>
    <dbReference type="NCBI Taxonomy" id="1462571"/>
    <lineage>
        <taxon>Bacteria</taxon>
        <taxon>Pseudomonadati</taxon>
        <taxon>Bacteroidota</taxon>
        <taxon>Bacteroidia</taxon>
        <taxon>Bacteroidales</taxon>
        <taxon>Bacteroidaceae</taxon>
        <taxon>Bacteroides</taxon>
    </lineage>
</organism>